<comment type="similarity">
    <text evidence="7">Belongs to the trans-sulfuration enzymes family.</text>
</comment>
<sequence length="108" mass="11376">MPPGAFQVLSIVGMGGGMISFRVRGGAKAAESFCKFCKASKLFTLAENLGGVESLCETPARMTHGGFSREARQAAGVFDDMIRLSVGIEGIEDLKKDILSALEEACTS</sequence>
<dbReference type="InterPro" id="IPR015422">
    <property type="entry name" value="PyrdxlP-dep_Trfase_small"/>
</dbReference>
<evidence type="ECO:0000256" key="7">
    <source>
        <dbReference type="RuleBase" id="RU362118"/>
    </source>
</evidence>
<name>A0A7C8VG76_ORBOL</name>
<keyword evidence="8" id="KW-0456">Lyase</keyword>
<dbReference type="InterPro" id="IPR015424">
    <property type="entry name" value="PyrdxlP-dep_Trfase"/>
</dbReference>
<dbReference type="PANTHER" id="PTHR11808">
    <property type="entry name" value="TRANS-SULFURATION ENZYME FAMILY MEMBER"/>
    <property type="match status" value="1"/>
</dbReference>
<dbReference type="Pfam" id="PF01053">
    <property type="entry name" value="Cys_Met_Meta_PP"/>
    <property type="match status" value="1"/>
</dbReference>
<dbReference type="GO" id="GO:0030170">
    <property type="term" value="F:pyridoxal phosphate binding"/>
    <property type="evidence" value="ECO:0007669"/>
    <property type="project" value="InterPro"/>
</dbReference>
<dbReference type="GO" id="GO:0004123">
    <property type="term" value="F:cystathionine gamma-lyase activity"/>
    <property type="evidence" value="ECO:0007669"/>
    <property type="project" value="TreeGrafter"/>
</dbReference>
<keyword evidence="5" id="KW-0198">Cysteine biosynthesis</keyword>
<proteinExistence type="inferred from homology"/>
<dbReference type="Gene3D" id="3.90.1150.10">
    <property type="entry name" value="Aspartate Aminotransferase, domain 1"/>
    <property type="match status" value="1"/>
</dbReference>
<organism evidence="8 9">
    <name type="scientific">Orbilia oligospora</name>
    <name type="common">Nematode-trapping fungus</name>
    <name type="synonym">Arthrobotrys oligospora</name>
    <dbReference type="NCBI Taxonomy" id="2813651"/>
    <lineage>
        <taxon>Eukaryota</taxon>
        <taxon>Fungi</taxon>
        <taxon>Dikarya</taxon>
        <taxon>Ascomycota</taxon>
        <taxon>Pezizomycotina</taxon>
        <taxon>Orbiliomycetes</taxon>
        <taxon>Orbiliales</taxon>
        <taxon>Orbiliaceae</taxon>
        <taxon>Orbilia</taxon>
    </lineage>
</organism>
<accession>A0A7C8VG76</accession>
<dbReference type="AlphaFoldDB" id="A0A7C8VG76"/>
<evidence type="ECO:0000313" key="8">
    <source>
        <dbReference type="EMBL" id="KAF3277933.1"/>
    </source>
</evidence>
<evidence type="ECO:0000256" key="1">
    <source>
        <dbReference type="ARBA" id="ARBA00001933"/>
    </source>
</evidence>
<gene>
    <name evidence="8" type="primary">CYS3_1</name>
    <name evidence="8" type="ORF">TWF970_004811</name>
</gene>
<keyword evidence="5" id="KW-0028">Amino-acid biosynthesis</keyword>
<evidence type="ECO:0000256" key="5">
    <source>
        <dbReference type="ARBA" id="ARBA00023192"/>
    </source>
</evidence>
<dbReference type="InterPro" id="IPR000277">
    <property type="entry name" value="Cys/Met-Metab_PyrdxlP-dep_enz"/>
</dbReference>
<evidence type="ECO:0000256" key="4">
    <source>
        <dbReference type="ARBA" id="ARBA00022898"/>
    </source>
</evidence>
<dbReference type="Proteomes" id="UP000474640">
    <property type="component" value="Unassembled WGS sequence"/>
</dbReference>
<dbReference type="EMBL" id="JAABOJ010000026">
    <property type="protein sequence ID" value="KAF3277933.1"/>
    <property type="molecule type" value="Genomic_DNA"/>
</dbReference>
<dbReference type="GO" id="GO:0005737">
    <property type="term" value="C:cytoplasm"/>
    <property type="evidence" value="ECO:0007669"/>
    <property type="project" value="TreeGrafter"/>
</dbReference>
<dbReference type="SUPFAM" id="SSF53383">
    <property type="entry name" value="PLP-dependent transferases"/>
    <property type="match status" value="1"/>
</dbReference>
<dbReference type="PANTHER" id="PTHR11808:SF15">
    <property type="entry name" value="CYSTATHIONINE GAMMA-LYASE"/>
    <property type="match status" value="1"/>
</dbReference>
<dbReference type="GO" id="GO:0019346">
    <property type="term" value="P:transsulfuration"/>
    <property type="evidence" value="ECO:0007669"/>
    <property type="project" value="InterPro"/>
</dbReference>
<reference evidence="8 9" key="1">
    <citation type="submission" date="2020-01" db="EMBL/GenBank/DDBJ databases">
        <authorList>
            <person name="Palmer J.M."/>
        </authorList>
    </citation>
    <scope>NUCLEOTIDE SEQUENCE [LARGE SCALE GENOMIC DNA]</scope>
    <source>
        <strain evidence="8 9">TWF970</strain>
    </source>
</reference>
<dbReference type="OrthoDB" id="3512640at2759"/>
<evidence type="ECO:0000256" key="3">
    <source>
        <dbReference type="ARBA" id="ARBA00012085"/>
    </source>
</evidence>
<comment type="caution">
    <text evidence="8">The sequence shown here is derived from an EMBL/GenBank/DDBJ whole genome shotgun (WGS) entry which is preliminary data.</text>
</comment>
<keyword evidence="4 7" id="KW-0663">Pyridoxal phosphate</keyword>
<dbReference type="GO" id="GO:0019343">
    <property type="term" value="P:cysteine biosynthetic process via cystathionine"/>
    <property type="evidence" value="ECO:0007669"/>
    <property type="project" value="TreeGrafter"/>
</dbReference>
<protein>
    <recommendedName>
        <fullName evidence="3">cystathionine gamma-lyase</fullName>
        <ecNumber evidence="3">4.4.1.1</ecNumber>
    </recommendedName>
    <alternativeName>
        <fullName evidence="6">Gamma-cystathionase</fullName>
    </alternativeName>
</protein>
<evidence type="ECO:0000313" key="9">
    <source>
        <dbReference type="Proteomes" id="UP000474640"/>
    </source>
</evidence>
<comment type="cofactor">
    <cofactor evidence="1 7">
        <name>pyridoxal 5'-phosphate</name>
        <dbReference type="ChEBI" id="CHEBI:597326"/>
    </cofactor>
</comment>
<evidence type="ECO:0000256" key="2">
    <source>
        <dbReference type="ARBA" id="ARBA00005038"/>
    </source>
</evidence>
<dbReference type="EC" id="4.4.1.1" evidence="3"/>
<comment type="pathway">
    <text evidence="2">Amino-acid biosynthesis; L-cysteine biosynthesis; L-cysteine from L-homocysteine and L-serine: step 2/2.</text>
</comment>
<evidence type="ECO:0000256" key="6">
    <source>
        <dbReference type="ARBA" id="ARBA00029853"/>
    </source>
</evidence>